<keyword evidence="1" id="KW-0732">Signal</keyword>
<protein>
    <submittedName>
        <fullName evidence="2">Uncharacterized protein</fullName>
    </submittedName>
</protein>
<accession>A0A1H2C6R6</accession>
<name>A0A1H2C6R6_MUCMA</name>
<feature type="chain" id="PRO_5009270791" evidence="1">
    <location>
        <begin position="22"/>
        <end position="259"/>
    </location>
</feature>
<dbReference type="STRING" id="652787.SAMN05216490_4666"/>
<evidence type="ECO:0000313" key="2">
    <source>
        <dbReference type="EMBL" id="SDT65937.1"/>
    </source>
</evidence>
<feature type="signal peptide" evidence="1">
    <location>
        <begin position="1"/>
        <end position="21"/>
    </location>
</feature>
<dbReference type="RefSeq" id="WP_091378965.1">
    <property type="nucleotide sequence ID" value="NZ_LT629740.1"/>
</dbReference>
<reference evidence="2 3" key="1">
    <citation type="submission" date="2016-10" db="EMBL/GenBank/DDBJ databases">
        <authorList>
            <person name="de Groot N.N."/>
        </authorList>
    </citation>
    <scope>NUCLEOTIDE SEQUENCE [LARGE SCALE GENOMIC DNA]</scope>
    <source>
        <strain evidence="2 3">MP1X4</strain>
    </source>
</reference>
<dbReference type="Proteomes" id="UP000199679">
    <property type="component" value="Chromosome I"/>
</dbReference>
<gene>
    <name evidence="2" type="ORF">SAMN05216490_4666</name>
</gene>
<organism evidence="2 3">
    <name type="scientific">Mucilaginibacter mallensis</name>
    <dbReference type="NCBI Taxonomy" id="652787"/>
    <lineage>
        <taxon>Bacteria</taxon>
        <taxon>Pseudomonadati</taxon>
        <taxon>Bacteroidota</taxon>
        <taxon>Sphingobacteriia</taxon>
        <taxon>Sphingobacteriales</taxon>
        <taxon>Sphingobacteriaceae</taxon>
        <taxon>Mucilaginibacter</taxon>
    </lineage>
</organism>
<dbReference type="EMBL" id="LT629740">
    <property type="protein sequence ID" value="SDT65937.1"/>
    <property type="molecule type" value="Genomic_DNA"/>
</dbReference>
<evidence type="ECO:0000256" key="1">
    <source>
        <dbReference type="SAM" id="SignalP"/>
    </source>
</evidence>
<dbReference type="OrthoDB" id="795394at2"/>
<dbReference type="AlphaFoldDB" id="A0A1H2C6R6"/>
<sequence length="259" mass="29426">MNKAIVITACLLLVLFKSAFAQDQLKIAEDSDSKKDTQICTIKALDGNDQKVHVMPDYFNRLLKISCLKDTITIFDYWGVPAEVTVLNKNFIKISYAVRGGSDISLSNVMVLCINGGRLYEAMHVLEHVSSESEGEKELYRNIYKITMTLSGDDKKNYKLHVGIHDSVKSRATPAINYNYNNQTVLSFDAGRNVFYSIKEDIYDSFAVYPTTQKNYKEKLKGNYPVIILGKETYYYIKGGWYNLGRNNELSGFTTHTAR</sequence>
<keyword evidence="3" id="KW-1185">Reference proteome</keyword>
<evidence type="ECO:0000313" key="3">
    <source>
        <dbReference type="Proteomes" id="UP000199679"/>
    </source>
</evidence>
<proteinExistence type="predicted"/>